<sequence length="114" mass="13392">MPETLQDLPQLPLEKIMKKWIWLKSSILLCHLYISKEVQIARSRSVFTVKCGSDFEENLKLLNDNGGNQRWPNWKIFKTGFVLEDFFSISDERNNIEVQDLQNIHDDGCLVSFF</sequence>
<organism evidence="2">
    <name type="scientific">Caenorhabditis brenneri</name>
    <name type="common">Nematode worm</name>
    <dbReference type="NCBI Taxonomy" id="135651"/>
    <lineage>
        <taxon>Eukaryota</taxon>
        <taxon>Metazoa</taxon>
        <taxon>Ecdysozoa</taxon>
        <taxon>Nematoda</taxon>
        <taxon>Chromadorea</taxon>
        <taxon>Rhabditida</taxon>
        <taxon>Rhabditina</taxon>
        <taxon>Rhabditomorpha</taxon>
        <taxon>Rhabditoidea</taxon>
        <taxon>Rhabditidae</taxon>
        <taxon>Peloderinae</taxon>
        <taxon>Caenorhabditis</taxon>
    </lineage>
</organism>
<name>G0N1J9_CAEBE</name>
<dbReference type="Proteomes" id="UP000008068">
    <property type="component" value="Unassembled WGS sequence"/>
</dbReference>
<dbReference type="HOGENOM" id="CLU_2123241_0_0_1"/>
<dbReference type="InParanoid" id="G0N1J9"/>
<gene>
    <name evidence="1" type="ORF">CAEBREN_13331</name>
</gene>
<protein>
    <submittedName>
        <fullName evidence="1">Uncharacterized protein</fullName>
    </submittedName>
</protein>
<evidence type="ECO:0000313" key="1">
    <source>
        <dbReference type="EMBL" id="EGT50167.1"/>
    </source>
</evidence>
<keyword evidence="2" id="KW-1185">Reference proteome</keyword>
<accession>G0N1J9</accession>
<dbReference type="EMBL" id="GL379827">
    <property type="protein sequence ID" value="EGT50167.1"/>
    <property type="molecule type" value="Genomic_DNA"/>
</dbReference>
<reference evidence="2" key="1">
    <citation type="submission" date="2011-07" db="EMBL/GenBank/DDBJ databases">
        <authorList>
            <consortium name="Caenorhabditis brenneri Sequencing and Analysis Consortium"/>
            <person name="Wilson R.K."/>
        </authorList>
    </citation>
    <scope>NUCLEOTIDE SEQUENCE [LARGE SCALE GENOMIC DNA]</scope>
    <source>
        <strain evidence="2">PB2801</strain>
    </source>
</reference>
<proteinExistence type="predicted"/>
<dbReference type="AlphaFoldDB" id="G0N1J9"/>
<evidence type="ECO:0000313" key="2">
    <source>
        <dbReference type="Proteomes" id="UP000008068"/>
    </source>
</evidence>